<proteinExistence type="predicted"/>
<comment type="caution">
    <text evidence="2">The sequence shown here is derived from an EMBL/GenBank/DDBJ whole genome shotgun (WGS) entry which is preliminary data.</text>
</comment>
<name>A0A6X7C6F7_SALEN</name>
<feature type="region of interest" description="Disordered" evidence="1">
    <location>
        <begin position="181"/>
        <end position="210"/>
    </location>
</feature>
<organism evidence="2">
    <name type="scientific">Salmonella enteritidis</name>
    <dbReference type="NCBI Taxonomy" id="149539"/>
    <lineage>
        <taxon>Bacteria</taxon>
        <taxon>Pseudomonadati</taxon>
        <taxon>Pseudomonadota</taxon>
        <taxon>Gammaproteobacteria</taxon>
        <taxon>Enterobacterales</taxon>
        <taxon>Enterobacteriaceae</taxon>
        <taxon>Salmonella</taxon>
    </lineage>
</organism>
<evidence type="ECO:0000313" key="2">
    <source>
        <dbReference type="EMBL" id="HAB1162277.1"/>
    </source>
</evidence>
<accession>A0A6X7C6F7</accession>
<gene>
    <name evidence="2" type="ORF">GI614_22680</name>
</gene>
<dbReference type="Pfam" id="PF10991">
    <property type="entry name" value="Enc34_ssDNA-bd"/>
    <property type="match status" value="1"/>
</dbReference>
<dbReference type="EMBL" id="DAAFQV010000026">
    <property type="protein sequence ID" value="HAB1162277.1"/>
    <property type="molecule type" value="Genomic_DNA"/>
</dbReference>
<reference evidence="2" key="2">
    <citation type="submission" date="2019-02" db="EMBL/GenBank/DDBJ databases">
        <authorList>
            <consortium name="NCBI Pathogen Detection Project"/>
        </authorList>
    </citation>
    <scope>NUCLEOTIDE SEQUENCE</scope>
    <source>
        <strain evidence="2">ILBSalm5484209</strain>
    </source>
</reference>
<dbReference type="Gene3D" id="2.40.50.140">
    <property type="entry name" value="Nucleic acid-binding proteins"/>
    <property type="match status" value="1"/>
</dbReference>
<evidence type="ECO:0000256" key="1">
    <source>
        <dbReference type="SAM" id="MobiDB-lite"/>
    </source>
</evidence>
<dbReference type="InterPro" id="IPR012340">
    <property type="entry name" value="NA-bd_OB-fold"/>
</dbReference>
<dbReference type="AlphaFoldDB" id="A0A6X7C6F7"/>
<reference evidence="2" key="1">
    <citation type="journal article" date="2018" name="Genome Biol.">
        <title>SKESA: strategic k-mer extension for scrupulous assemblies.</title>
        <authorList>
            <person name="Souvorov A."/>
            <person name="Agarwala R."/>
            <person name="Lipman D.J."/>
        </authorList>
    </citation>
    <scope>NUCLEOTIDE SEQUENCE</scope>
    <source>
        <strain evidence="2">ILBSalm5484209</strain>
    </source>
</reference>
<sequence>MGIKLNLRKVQTAWLNVFERTKDRENNDGSITKGTYNGTFILTPEHPQIEELRDTVFAVVSEALGEAAAEKWMKQNYGEGKHMDKCAVRDIAERDNPFEDFPEGFYFQAKNKQQPLILTSVKGEKQVEPDFNIEGEQIEGEQVYSGCVANISIEIWFSEQYKVLGAKLNGIKFAGEGKAFGGSAVSASVDDLEDDEDEAPRRERRERRRR</sequence>
<dbReference type="InterPro" id="IPR022595">
    <property type="entry name" value="Enc34_ssDNA-bd"/>
</dbReference>
<protein>
    <submittedName>
        <fullName evidence="2">DUF2815 family protein</fullName>
    </submittedName>
</protein>